<gene>
    <name evidence="9" type="ORF">GPM918_LOCUS16285</name>
    <name evidence="10" type="ORF">OVA965_LOCUS17210</name>
    <name evidence="11" type="ORF">SRO942_LOCUS16285</name>
    <name evidence="12" type="ORF">TMI583_LOCUS17220</name>
</gene>
<feature type="transmembrane region" description="Helical" evidence="8">
    <location>
        <begin position="383"/>
        <end position="402"/>
    </location>
</feature>
<dbReference type="Proteomes" id="UP000682733">
    <property type="component" value="Unassembled WGS sequence"/>
</dbReference>
<feature type="transmembrane region" description="Helical" evidence="8">
    <location>
        <begin position="498"/>
        <end position="520"/>
    </location>
</feature>
<reference evidence="9" key="1">
    <citation type="submission" date="2021-02" db="EMBL/GenBank/DDBJ databases">
        <authorList>
            <person name="Nowell W R."/>
        </authorList>
    </citation>
    <scope>NUCLEOTIDE SEQUENCE</scope>
</reference>
<dbReference type="InterPro" id="IPR004813">
    <property type="entry name" value="OPT"/>
</dbReference>
<feature type="transmembrane region" description="Helical" evidence="8">
    <location>
        <begin position="307"/>
        <end position="327"/>
    </location>
</feature>
<accession>A0A814KFV6</accession>
<evidence type="ECO:0000256" key="8">
    <source>
        <dbReference type="SAM" id="Phobius"/>
    </source>
</evidence>
<dbReference type="GO" id="GO:0035673">
    <property type="term" value="F:oligopeptide transmembrane transporter activity"/>
    <property type="evidence" value="ECO:0007669"/>
    <property type="project" value="InterPro"/>
</dbReference>
<evidence type="ECO:0000313" key="10">
    <source>
        <dbReference type="EMBL" id="CAF1056737.1"/>
    </source>
</evidence>
<feature type="transmembrane region" description="Helical" evidence="8">
    <location>
        <begin position="422"/>
        <end position="440"/>
    </location>
</feature>
<dbReference type="NCBIfam" id="TIGR00728">
    <property type="entry name" value="OPT_sfam"/>
    <property type="match status" value="1"/>
</dbReference>
<dbReference type="Pfam" id="PF03169">
    <property type="entry name" value="OPT"/>
    <property type="match status" value="1"/>
</dbReference>
<evidence type="ECO:0000256" key="6">
    <source>
        <dbReference type="ARBA" id="ARBA00022989"/>
    </source>
</evidence>
<dbReference type="EMBL" id="CAJOBC010004248">
    <property type="protein sequence ID" value="CAF3820596.1"/>
    <property type="molecule type" value="Genomic_DNA"/>
</dbReference>
<evidence type="ECO:0000256" key="4">
    <source>
        <dbReference type="ARBA" id="ARBA00022856"/>
    </source>
</evidence>
<dbReference type="AlphaFoldDB" id="A0A814KFV6"/>
<feature type="transmembrane region" description="Helical" evidence="8">
    <location>
        <begin position="48"/>
        <end position="76"/>
    </location>
</feature>
<feature type="transmembrane region" description="Helical" evidence="8">
    <location>
        <begin position="473"/>
        <end position="491"/>
    </location>
</feature>
<keyword evidence="5" id="KW-0653">Protein transport</keyword>
<dbReference type="Proteomes" id="UP000663829">
    <property type="component" value="Unassembled WGS sequence"/>
</dbReference>
<dbReference type="Proteomes" id="UP000677228">
    <property type="component" value="Unassembled WGS sequence"/>
</dbReference>
<keyword evidence="3 8" id="KW-0812">Transmembrane</keyword>
<evidence type="ECO:0000313" key="9">
    <source>
        <dbReference type="EMBL" id="CAF1051060.1"/>
    </source>
</evidence>
<dbReference type="GO" id="GO:0016020">
    <property type="term" value="C:membrane"/>
    <property type="evidence" value="ECO:0007669"/>
    <property type="project" value="UniProtKB-SubCell"/>
</dbReference>
<keyword evidence="2" id="KW-0813">Transport</keyword>
<dbReference type="EMBL" id="CAJNOQ010004248">
    <property type="protein sequence ID" value="CAF1051060.1"/>
    <property type="molecule type" value="Genomic_DNA"/>
</dbReference>
<feature type="transmembrane region" description="Helical" evidence="8">
    <location>
        <begin position="356"/>
        <end position="377"/>
    </location>
</feature>
<sequence>MRRFLVWPAGMIWPTVVVDCAVLQALHEGESDDNDSIHSTWKLSRSKFFLIVLFITFVYSWLPTYFMPILTFFSLLCFMNKNNLVFGQLTGMQGLSMGALRLDWNALTFVFPSPIFYPSWALCNIFVGFVVIFWIIVPLLYYTNTWNSKILPIYAQDAYTLNGTIYNYTFIVNKRADLNQTAYEHYSSAHLTPILLVNFCIHFTLITAVIVHTVLHHGRYIKKQFYMSFDEAVNDVHGKLMSKFKEVPEYWFTTLFILCFLFSVIVCHSGRLMPWYYLFLLVAINFLFLLPAGFIKAISAQDIDLGILLALIGGFIMDGDGIGNMTFRTYGYSMQRNSLTFLSCLKLGHYMKIPPCAMFLMLILSSIVGCIVSYFTAYCMSKFFLNVCLTFTWYCTNARFLLQMSNLWGIIGAPNVLKTYKFLRYFFLIGALITVPPWLLSKKYPKIEWLKCVHFPVMLATLTQIPPSRPGTIPTWLLIGFLFNFVFYKYANNWWHKYAYICSAGLSTGVSMALIIISFIPPFPYYWWGNAKAAINIDGCPHSTQVFTKYSG</sequence>
<feature type="transmembrane region" description="Helical" evidence="8">
    <location>
        <begin position="275"/>
        <end position="295"/>
    </location>
</feature>
<dbReference type="OrthoDB" id="9986677at2759"/>
<organism evidence="9 13">
    <name type="scientific">Didymodactylos carnosus</name>
    <dbReference type="NCBI Taxonomy" id="1234261"/>
    <lineage>
        <taxon>Eukaryota</taxon>
        <taxon>Metazoa</taxon>
        <taxon>Spiralia</taxon>
        <taxon>Gnathifera</taxon>
        <taxon>Rotifera</taxon>
        <taxon>Eurotatoria</taxon>
        <taxon>Bdelloidea</taxon>
        <taxon>Philodinida</taxon>
        <taxon>Philodinidae</taxon>
        <taxon>Didymodactylos</taxon>
    </lineage>
</organism>
<evidence type="ECO:0000256" key="3">
    <source>
        <dbReference type="ARBA" id="ARBA00022692"/>
    </source>
</evidence>
<evidence type="ECO:0000256" key="1">
    <source>
        <dbReference type="ARBA" id="ARBA00004141"/>
    </source>
</evidence>
<keyword evidence="4" id="KW-0571">Peptide transport</keyword>
<evidence type="ECO:0000256" key="2">
    <source>
        <dbReference type="ARBA" id="ARBA00022448"/>
    </source>
</evidence>
<feature type="transmembrane region" description="Helical" evidence="8">
    <location>
        <begin position="250"/>
        <end position="268"/>
    </location>
</feature>
<dbReference type="InterPro" id="IPR004648">
    <property type="entry name" value="Oligpept_transpt"/>
</dbReference>
<name>A0A814KFV6_9BILA</name>
<evidence type="ECO:0000256" key="5">
    <source>
        <dbReference type="ARBA" id="ARBA00022927"/>
    </source>
</evidence>
<proteinExistence type="predicted"/>
<evidence type="ECO:0000313" key="13">
    <source>
        <dbReference type="Proteomes" id="UP000663829"/>
    </source>
</evidence>
<evidence type="ECO:0000313" key="11">
    <source>
        <dbReference type="EMBL" id="CAF3820596.1"/>
    </source>
</evidence>
<dbReference type="Proteomes" id="UP000681722">
    <property type="component" value="Unassembled WGS sequence"/>
</dbReference>
<dbReference type="EMBL" id="CAJNOK010008191">
    <property type="protein sequence ID" value="CAF1056737.1"/>
    <property type="molecule type" value="Genomic_DNA"/>
</dbReference>
<protein>
    <submittedName>
        <fullName evidence="9">Uncharacterized protein</fullName>
    </submittedName>
</protein>
<evidence type="ECO:0000256" key="7">
    <source>
        <dbReference type="ARBA" id="ARBA00023136"/>
    </source>
</evidence>
<keyword evidence="6 8" id="KW-1133">Transmembrane helix</keyword>
<keyword evidence="13" id="KW-1185">Reference proteome</keyword>
<feature type="transmembrane region" description="Helical" evidence="8">
    <location>
        <begin position="194"/>
        <end position="215"/>
    </location>
</feature>
<dbReference type="PANTHER" id="PTHR22601">
    <property type="entry name" value="ISP4 LIKE PROTEIN"/>
    <property type="match status" value="1"/>
</dbReference>
<dbReference type="EMBL" id="CAJOBA010008205">
    <property type="protein sequence ID" value="CAF3822828.1"/>
    <property type="molecule type" value="Genomic_DNA"/>
</dbReference>
<feature type="transmembrane region" description="Helical" evidence="8">
    <location>
        <begin position="119"/>
        <end position="142"/>
    </location>
</feature>
<comment type="subcellular location">
    <subcellularLocation>
        <location evidence="1">Membrane</location>
        <topology evidence="1">Multi-pass membrane protein</topology>
    </subcellularLocation>
</comment>
<dbReference type="GO" id="GO:0015031">
    <property type="term" value="P:protein transport"/>
    <property type="evidence" value="ECO:0007669"/>
    <property type="project" value="UniProtKB-KW"/>
</dbReference>
<keyword evidence="7 8" id="KW-0472">Membrane</keyword>
<evidence type="ECO:0000313" key="12">
    <source>
        <dbReference type="EMBL" id="CAF3822828.1"/>
    </source>
</evidence>
<comment type="caution">
    <text evidence="9">The sequence shown here is derived from an EMBL/GenBank/DDBJ whole genome shotgun (WGS) entry which is preliminary data.</text>
</comment>